<keyword evidence="2" id="KW-0285">Flavoprotein</keyword>
<dbReference type="InterPro" id="IPR029479">
    <property type="entry name" value="Nitroreductase"/>
</dbReference>
<reference evidence="6 7" key="1">
    <citation type="submission" date="2021-03" db="EMBL/GenBank/DDBJ databases">
        <title>Genomic Encyclopedia of Type Strains, Phase IV (KMG-IV): sequencing the most valuable type-strain genomes for metagenomic binning, comparative biology and taxonomic classification.</title>
        <authorList>
            <person name="Goeker M."/>
        </authorList>
    </citation>
    <scope>NUCLEOTIDE SEQUENCE [LARGE SCALE GENOMIC DNA]</scope>
    <source>
        <strain evidence="6 7">DSM 6139</strain>
    </source>
</reference>
<keyword evidence="4" id="KW-0560">Oxidoreductase</keyword>
<sequence length="251" mass="28668">MNEVIKQLRERKSCRIFEKKEVQFEIRNEIIKSALEAPTAGAMMLYTIIDVTDTEKKKKLSVTCDNQPFIADAPLVLVFLADWQRWFDAFGYEGCEPRRPGTGDILLACADAIVAAQNTVVAANSLGLGSCYIGDIIENCEDVREILGLPEYVIPAAMVVYGYPSESQLRRKKPERFSVEHIVHQNSYRRLSVDEHKSMQEDLNIRSGFPDKDITESVRALCRRKYMSDFSLEMNRSARVYLDSFDHSIKK</sequence>
<accession>A0ABS4FZ61</accession>
<keyword evidence="3" id="KW-0288">FMN</keyword>
<dbReference type="Pfam" id="PF00881">
    <property type="entry name" value="Nitroreductase"/>
    <property type="match status" value="1"/>
</dbReference>
<dbReference type="EMBL" id="JAGGKC010000001">
    <property type="protein sequence ID" value="MBP1917595.1"/>
    <property type="molecule type" value="Genomic_DNA"/>
</dbReference>
<dbReference type="SUPFAM" id="SSF55469">
    <property type="entry name" value="FMN-dependent nitroreductase-like"/>
    <property type="match status" value="1"/>
</dbReference>
<dbReference type="Gene3D" id="3.40.109.10">
    <property type="entry name" value="NADH Oxidase"/>
    <property type="match status" value="1"/>
</dbReference>
<dbReference type="InterPro" id="IPR000415">
    <property type="entry name" value="Nitroreductase-like"/>
</dbReference>
<evidence type="ECO:0000259" key="5">
    <source>
        <dbReference type="Pfam" id="PF00881"/>
    </source>
</evidence>
<dbReference type="Proteomes" id="UP001519271">
    <property type="component" value="Unassembled WGS sequence"/>
</dbReference>
<organism evidence="6 7">
    <name type="scientific">Youngiibacter multivorans</name>
    <dbReference type="NCBI Taxonomy" id="937251"/>
    <lineage>
        <taxon>Bacteria</taxon>
        <taxon>Bacillati</taxon>
        <taxon>Bacillota</taxon>
        <taxon>Clostridia</taxon>
        <taxon>Eubacteriales</taxon>
        <taxon>Clostridiaceae</taxon>
        <taxon>Youngiibacter</taxon>
    </lineage>
</organism>
<evidence type="ECO:0000256" key="2">
    <source>
        <dbReference type="ARBA" id="ARBA00022630"/>
    </source>
</evidence>
<feature type="domain" description="Nitroreductase" evidence="5">
    <location>
        <begin position="8"/>
        <end position="163"/>
    </location>
</feature>
<comment type="caution">
    <text evidence="6">The sequence shown here is derived from an EMBL/GenBank/DDBJ whole genome shotgun (WGS) entry which is preliminary data.</text>
</comment>
<dbReference type="PANTHER" id="PTHR43425:SF2">
    <property type="entry name" value="OXYGEN-INSENSITIVE NADPH NITROREDUCTASE"/>
    <property type="match status" value="1"/>
</dbReference>
<evidence type="ECO:0000256" key="4">
    <source>
        <dbReference type="ARBA" id="ARBA00023002"/>
    </source>
</evidence>
<evidence type="ECO:0000313" key="6">
    <source>
        <dbReference type="EMBL" id="MBP1917595.1"/>
    </source>
</evidence>
<proteinExistence type="inferred from homology"/>
<comment type="similarity">
    <text evidence="1">Belongs to the flavin oxidoreductase frp family.</text>
</comment>
<name>A0ABS4FZ61_9CLOT</name>
<gene>
    <name evidence="6" type="ORF">J2Z34_000058</name>
</gene>
<evidence type="ECO:0000256" key="3">
    <source>
        <dbReference type="ARBA" id="ARBA00022643"/>
    </source>
</evidence>
<protein>
    <submittedName>
        <fullName evidence="6">Nitroreductase</fullName>
    </submittedName>
</protein>
<dbReference type="PANTHER" id="PTHR43425">
    <property type="entry name" value="OXYGEN-INSENSITIVE NADPH NITROREDUCTASE"/>
    <property type="match status" value="1"/>
</dbReference>
<dbReference type="InterPro" id="IPR016446">
    <property type="entry name" value="Flavin_OxRdtase_Frp"/>
</dbReference>
<evidence type="ECO:0000256" key="1">
    <source>
        <dbReference type="ARBA" id="ARBA00008366"/>
    </source>
</evidence>
<keyword evidence="7" id="KW-1185">Reference proteome</keyword>
<dbReference type="RefSeq" id="WP_209457844.1">
    <property type="nucleotide sequence ID" value="NZ_JAGGKC010000001.1"/>
</dbReference>
<evidence type="ECO:0000313" key="7">
    <source>
        <dbReference type="Proteomes" id="UP001519271"/>
    </source>
</evidence>